<gene>
    <name evidence="2" type="ORF">BX611_0378</name>
</gene>
<dbReference type="RefSeq" id="WP_115877783.1">
    <property type="nucleotide sequence ID" value="NZ_QTTQ01000009.1"/>
</dbReference>
<accession>A0A3D9RUD8</accession>
<dbReference type="Pfam" id="PF00685">
    <property type="entry name" value="Sulfotransfer_1"/>
    <property type="match status" value="1"/>
</dbReference>
<dbReference type="GO" id="GO:0001517">
    <property type="term" value="F:N-acetylglucosamine 6-O-sulfotransferase activity"/>
    <property type="evidence" value="ECO:0007669"/>
    <property type="project" value="TreeGrafter"/>
</dbReference>
<evidence type="ECO:0000313" key="2">
    <source>
        <dbReference type="EMBL" id="REE83098.1"/>
    </source>
</evidence>
<evidence type="ECO:0000259" key="1">
    <source>
        <dbReference type="Pfam" id="PF00685"/>
    </source>
</evidence>
<dbReference type="EMBL" id="QTTQ01000009">
    <property type="protein sequence ID" value="REE83098.1"/>
    <property type="molecule type" value="Genomic_DNA"/>
</dbReference>
<dbReference type="InterPro" id="IPR051135">
    <property type="entry name" value="Gal/GlcNAc/GalNAc_ST"/>
</dbReference>
<dbReference type="Gene3D" id="3.40.50.300">
    <property type="entry name" value="P-loop containing nucleotide triphosphate hydrolases"/>
    <property type="match status" value="1"/>
</dbReference>
<keyword evidence="3" id="KW-1185">Reference proteome</keyword>
<dbReference type="GO" id="GO:0006044">
    <property type="term" value="P:N-acetylglucosamine metabolic process"/>
    <property type="evidence" value="ECO:0007669"/>
    <property type="project" value="TreeGrafter"/>
</dbReference>
<protein>
    <submittedName>
        <fullName evidence="2">Sulfotransferase domain-containing protein</fullName>
    </submittedName>
</protein>
<organism evidence="2 3">
    <name type="scientific">Lutibacter oceani</name>
    <dbReference type="NCBI Taxonomy" id="1853311"/>
    <lineage>
        <taxon>Bacteria</taxon>
        <taxon>Pseudomonadati</taxon>
        <taxon>Bacteroidota</taxon>
        <taxon>Flavobacteriia</taxon>
        <taxon>Flavobacteriales</taxon>
        <taxon>Flavobacteriaceae</taxon>
        <taxon>Lutibacter</taxon>
    </lineage>
</organism>
<feature type="domain" description="Sulfotransferase" evidence="1">
    <location>
        <begin position="3"/>
        <end position="246"/>
    </location>
</feature>
<dbReference type="GO" id="GO:0006790">
    <property type="term" value="P:sulfur compound metabolic process"/>
    <property type="evidence" value="ECO:0007669"/>
    <property type="project" value="TreeGrafter"/>
</dbReference>
<dbReference type="Proteomes" id="UP000256429">
    <property type="component" value="Unassembled WGS sequence"/>
</dbReference>
<dbReference type="SUPFAM" id="SSF52540">
    <property type="entry name" value="P-loop containing nucleoside triphosphate hydrolases"/>
    <property type="match status" value="1"/>
</dbReference>
<dbReference type="InterPro" id="IPR027417">
    <property type="entry name" value="P-loop_NTPase"/>
</dbReference>
<dbReference type="PANTHER" id="PTHR10704:SF44">
    <property type="entry name" value="LD35051P-RELATED"/>
    <property type="match status" value="1"/>
</dbReference>
<reference evidence="2 3" key="1">
    <citation type="submission" date="2018-08" db="EMBL/GenBank/DDBJ databases">
        <title>Genomic Encyclopedia of Type Strains, Phase III (KMG-III): the genomes of soil and plant-associated and newly described type strains.</title>
        <authorList>
            <person name="Whitman W."/>
        </authorList>
    </citation>
    <scope>NUCLEOTIDE SEQUENCE [LARGE SCALE GENOMIC DNA]</scope>
    <source>
        <strain evidence="2 3">325-5</strain>
    </source>
</reference>
<evidence type="ECO:0000313" key="3">
    <source>
        <dbReference type="Proteomes" id="UP000256429"/>
    </source>
</evidence>
<dbReference type="OrthoDB" id="1431437at2"/>
<dbReference type="AlphaFoldDB" id="A0A3D9RUD8"/>
<keyword evidence="2" id="KW-0808">Transferase</keyword>
<sequence>MQRVVIHSVPRSGSTWLGSIFDSHQHTIYKMQPLFSYAFKDMLSANSTSEEIDTFFLELEKSDDDFLNQTEGKNRGIIPSFNKDVPTSIIYKEVRYHNILNNLLEKDASIKVIGLVRNPFSTISSWLKAPKEFRADLGWEIEKEWKNAPKKNLNKIEEFNGFEKWKEVTKLFLSLKKDNPTQFYLLKYENLLSNKMEEVKKMFEFCELEMQQQTIDFINKSSRVNNRDAYAVFKTKKDDKQWEQELPQFIIDEIKRDVEFKELNKIFKWI</sequence>
<dbReference type="InterPro" id="IPR000863">
    <property type="entry name" value="Sulfotransferase_dom"/>
</dbReference>
<dbReference type="PANTHER" id="PTHR10704">
    <property type="entry name" value="CARBOHYDRATE SULFOTRANSFERASE"/>
    <property type="match status" value="1"/>
</dbReference>
<name>A0A3D9RUD8_9FLAO</name>
<comment type="caution">
    <text evidence="2">The sequence shown here is derived from an EMBL/GenBank/DDBJ whole genome shotgun (WGS) entry which is preliminary data.</text>
</comment>
<proteinExistence type="predicted"/>